<name>A0A2N5SZ40_9BASI</name>
<sequence>MDTKVADHSIQISIDRGGTFTDVYASWTTTDQQHHQQQQRHEWITKLLSKDSADAPREGVRRVLQHILEQDIPKDAQINTDKIDYIRLSTTVATNALLERKGAQHALMVTKGFKDILEIGNQSRPRIFDLAIQKPSTLYSSVVEVDERVTLMGYTSDPKHHLRQVRFDRDGHVSTSYDQLPHRFPVVRGDSGEAVQIIKPLDQQLVRQQLVELKQQGFESLAVILMHSYTYPEHEQQIGRIAKEIGFTYVSLSSELMPMIKLVSRGNSTTADAYLTPVLRRYIDGFFSGFDDTLRQHPGVEEGRRRTRVEFMRSDGGLTDLQHFSGLHSILSGPAAGVVGYALTTYDPANRIPVIGIDMGGTSTDVSRFDGRYETVFESNTAGVTVQSPQLDINTVAAGGGSRLFWRNGLFVTGPESAGASPGPACYRKGGPLAVTDANLILGRLIPEHFPNIFGPDENQPLDREASRALFEKLRAQINQDLDQELSLEEVAWGFIKIANETMCRPIRALTEARGYDTSKHMLCVFGGAGGQHGSALARTLGMKRMVVHRHSSILSAYGMALADRVVEAQQPSALVYQSQGTERQQLDAALAGLQRQVSRQLQAQGFAPSRIVVERYLNLRYEGTDTALMILDQSSSSSLDEKDDDDDDAAAAAADPSTAPPSFDYLAAFRKAYLQEFGFLLPPDKPVLCDDVRVRGMGKSESQLADSIDTQMKRLRFQAVQAADQEARRKGFQSVFFEGQGRVQTPVYALEKFRPGDRVDGPAILLDHTQTIVVDVRSLVSFLDGLLVVDLDYSGGRAG</sequence>
<gene>
    <name evidence="5" type="ORF">PCANC_12267</name>
</gene>
<dbReference type="InterPro" id="IPR002821">
    <property type="entry name" value="Hydantoinase_A"/>
</dbReference>
<comment type="caution">
    <text evidence="5">The sequence shown here is derived from an EMBL/GenBank/DDBJ whole genome shotgun (WGS) entry which is preliminary data.</text>
</comment>
<dbReference type="GO" id="GO:0017168">
    <property type="term" value="F:5-oxoprolinase (ATP-hydrolyzing) activity"/>
    <property type="evidence" value="ECO:0007669"/>
    <property type="project" value="TreeGrafter"/>
</dbReference>
<dbReference type="Pfam" id="PF05378">
    <property type="entry name" value="Hydant_A_N"/>
    <property type="match status" value="1"/>
</dbReference>
<evidence type="ECO:0000313" key="5">
    <source>
        <dbReference type="EMBL" id="PLW18513.1"/>
    </source>
</evidence>
<keyword evidence="6" id="KW-1185">Reference proteome</keyword>
<dbReference type="OrthoDB" id="3643at2759"/>
<evidence type="ECO:0000259" key="2">
    <source>
        <dbReference type="Pfam" id="PF01968"/>
    </source>
</evidence>
<protein>
    <recommendedName>
        <fullName evidence="7">5-oxoprolinase</fullName>
    </recommendedName>
</protein>
<dbReference type="GO" id="GO:0006749">
    <property type="term" value="P:glutathione metabolic process"/>
    <property type="evidence" value="ECO:0007669"/>
    <property type="project" value="TreeGrafter"/>
</dbReference>
<dbReference type="AlphaFoldDB" id="A0A2N5SZ40"/>
<feature type="domain" description="Hydantoinase/oxoprolinase N-terminal" evidence="3">
    <location>
        <begin position="12"/>
        <end position="246"/>
    </location>
</feature>
<dbReference type="Pfam" id="PF01968">
    <property type="entry name" value="Hydantoinase_A"/>
    <property type="match status" value="1"/>
</dbReference>
<dbReference type="PANTHER" id="PTHR11365:SF2">
    <property type="entry name" value="5-OXOPROLINASE"/>
    <property type="match status" value="1"/>
</dbReference>
<evidence type="ECO:0008006" key="7">
    <source>
        <dbReference type="Google" id="ProtNLM"/>
    </source>
</evidence>
<organism evidence="5 6">
    <name type="scientific">Puccinia coronata f. sp. avenae</name>
    <dbReference type="NCBI Taxonomy" id="200324"/>
    <lineage>
        <taxon>Eukaryota</taxon>
        <taxon>Fungi</taxon>
        <taxon>Dikarya</taxon>
        <taxon>Basidiomycota</taxon>
        <taxon>Pucciniomycotina</taxon>
        <taxon>Pucciniomycetes</taxon>
        <taxon>Pucciniales</taxon>
        <taxon>Pucciniaceae</taxon>
        <taxon>Puccinia</taxon>
    </lineage>
</organism>
<feature type="domain" description="Acetophenone carboxylase-like C-terminal" evidence="4">
    <location>
        <begin position="726"/>
        <end position="777"/>
    </location>
</feature>
<dbReference type="InterPro" id="IPR049517">
    <property type="entry name" value="ACX-like_C"/>
</dbReference>
<dbReference type="InterPro" id="IPR045079">
    <property type="entry name" value="Oxoprolinase-like"/>
</dbReference>
<dbReference type="InterPro" id="IPR008040">
    <property type="entry name" value="Hydant_A_N"/>
</dbReference>
<evidence type="ECO:0000259" key="4">
    <source>
        <dbReference type="Pfam" id="PF19278"/>
    </source>
</evidence>
<reference evidence="5 6" key="1">
    <citation type="submission" date="2017-11" db="EMBL/GenBank/DDBJ databases">
        <title>De novo assembly and phasing of dikaryotic genomes from two isolates of Puccinia coronata f. sp. avenae, the causal agent of oat crown rust.</title>
        <authorList>
            <person name="Miller M.E."/>
            <person name="Zhang Y."/>
            <person name="Omidvar V."/>
            <person name="Sperschneider J."/>
            <person name="Schwessinger B."/>
            <person name="Raley C."/>
            <person name="Palmer J.M."/>
            <person name="Garnica D."/>
            <person name="Upadhyaya N."/>
            <person name="Rathjen J."/>
            <person name="Taylor J.M."/>
            <person name="Park R.F."/>
            <person name="Dodds P.N."/>
            <person name="Hirsch C.D."/>
            <person name="Kianian S.F."/>
            <person name="Figueroa M."/>
        </authorList>
    </citation>
    <scope>NUCLEOTIDE SEQUENCE [LARGE SCALE GENOMIC DNA]</scope>
    <source>
        <strain evidence="5">12NC29</strain>
    </source>
</reference>
<dbReference type="PANTHER" id="PTHR11365">
    <property type="entry name" value="5-OXOPROLINASE RELATED"/>
    <property type="match status" value="1"/>
</dbReference>
<accession>A0A2N5SZ40</accession>
<feature type="region of interest" description="Disordered" evidence="1">
    <location>
        <begin position="636"/>
        <end position="658"/>
    </location>
</feature>
<dbReference type="GO" id="GO:0005829">
    <property type="term" value="C:cytosol"/>
    <property type="evidence" value="ECO:0007669"/>
    <property type="project" value="TreeGrafter"/>
</dbReference>
<proteinExistence type="predicted"/>
<feature type="domain" description="Hydantoinase A/oxoprolinase" evidence="2">
    <location>
        <begin position="265"/>
        <end position="565"/>
    </location>
</feature>
<evidence type="ECO:0000313" key="6">
    <source>
        <dbReference type="Proteomes" id="UP000235388"/>
    </source>
</evidence>
<dbReference type="Proteomes" id="UP000235388">
    <property type="component" value="Unassembled WGS sequence"/>
</dbReference>
<dbReference type="STRING" id="200324.A0A2N5SZ40"/>
<dbReference type="EMBL" id="PGCJ01000830">
    <property type="protein sequence ID" value="PLW18513.1"/>
    <property type="molecule type" value="Genomic_DNA"/>
</dbReference>
<evidence type="ECO:0000259" key="3">
    <source>
        <dbReference type="Pfam" id="PF05378"/>
    </source>
</evidence>
<evidence type="ECO:0000256" key="1">
    <source>
        <dbReference type="SAM" id="MobiDB-lite"/>
    </source>
</evidence>
<dbReference type="Pfam" id="PF19278">
    <property type="entry name" value="Hydant_A_C"/>
    <property type="match status" value="1"/>
</dbReference>